<evidence type="ECO:0000313" key="1">
    <source>
        <dbReference type="Ensembl" id="ENSKMAP00000001818.1"/>
    </source>
</evidence>
<dbReference type="Proteomes" id="UP000264800">
    <property type="component" value="Unplaced"/>
</dbReference>
<organism evidence="1 2">
    <name type="scientific">Kryptolebias marmoratus</name>
    <name type="common">Mangrove killifish</name>
    <name type="synonym">Rivulus marmoratus</name>
    <dbReference type="NCBI Taxonomy" id="37003"/>
    <lineage>
        <taxon>Eukaryota</taxon>
        <taxon>Metazoa</taxon>
        <taxon>Chordata</taxon>
        <taxon>Craniata</taxon>
        <taxon>Vertebrata</taxon>
        <taxon>Euteleostomi</taxon>
        <taxon>Actinopterygii</taxon>
        <taxon>Neopterygii</taxon>
        <taxon>Teleostei</taxon>
        <taxon>Neoteleostei</taxon>
        <taxon>Acanthomorphata</taxon>
        <taxon>Ovalentaria</taxon>
        <taxon>Atherinomorphae</taxon>
        <taxon>Cyprinodontiformes</taxon>
        <taxon>Rivulidae</taxon>
        <taxon>Kryptolebias</taxon>
    </lineage>
</organism>
<sequence>MRNRFSLRKSLYFVSALTGLPNPAYKAKNTEPTVKHSGGSIMLWYWCIEQSGWNNEGGGTLKLGHSWVFQHTSELLSDWMKQETIQLLDQPSQSKDIKLIENLWAESQVCVREPTI</sequence>
<reference evidence="1" key="2">
    <citation type="submission" date="2025-09" db="UniProtKB">
        <authorList>
            <consortium name="Ensembl"/>
        </authorList>
    </citation>
    <scope>IDENTIFICATION</scope>
</reference>
<evidence type="ECO:0008006" key="3">
    <source>
        <dbReference type="Google" id="ProtNLM"/>
    </source>
</evidence>
<dbReference type="GeneTree" id="ENSGT01120000275464"/>
<reference evidence="1" key="1">
    <citation type="submission" date="2025-08" db="UniProtKB">
        <authorList>
            <consortium name="Ensembl"/>
        </authorList>
    </citation>
    <scope>IDENTIFICATION</scope>
</reference>
<dbReference type="Ensembl" id="ENSKMAT00000001864.1">
    <property type="protein sequence ID" value="ENSKMAP00000001818.1"/>
    <property type="gene ID" value="ENSKMAG00000001432.1"/>
</dbReference>
<accession>A0A3Q2ZE46</accession>
<dbReference type="STRING" id="37003.ENSKMAP00000001818"/>
<protein>
    <recommendedName>
        <fullName evidence="3">MHC class I-like antigen recognition-like domain-containing protein</fullName>
    </recommendedName>
</protein>
<dbReference type="OMA" id="CVREPTI"/>
<dbReference type="AlphaFoldDB" id="A0A3Q2ZE46"/>
<dbReference type="Gene3D" id="3.30.420.10">
    <property type="entry name" value="Ribonuclease H-like superfamily/Ribonuclease H"/>
    <property type="match status" value="1"/>
</dbReference>
<dbReference type="InterPro" id="IPR036397">
    <property type="entry name" value="RNaseH_sf"/>
</dbReference>
<evidence type="ECO:0000313" key="2">
    <source>
        <dbReference type="Proteomes" id="UP000264800"/>
    </source>
</evidence>
<proteinExistence type="predicted"/>
<keyword evidence="2" id="KW-1185">Reference proteome</keyword>
<name>A0A3Q2ZE46_KRYMA</name>
<dbReference type="GO" id="GO:0003676">
    <property type="term" value="F:nucleic acid binding"/>
    <property type="evidence" value="ECO:0007669"/>
    <property type="project" value="InterPro"/>
</dbReference>